<dbReference type="Gene3D" id="2.60.120.1140">
    <property type="entry name" value="Protein of unknown function DUF192"/>
    <property type="match status" value="1"/>
</dbReference>
<dbReference type="PATRIC" id="fig|742737.3.peg.2550"/>
<dbReference type="Proteomes" id="UP000005384">
    <property type="component" value="Unassembled WGS sequence"/>
</dbReference>
<keyword evidence="2" id="KW-1185">Reference proteome</keyword>
<comment type="caution">
    <text evidence="1">The sequence shown here is derived from an EMBL/GenBank/DDBJ whole genome shotgun (WGS) entry which is preliminary data.</text>
</comment>
<dbReference type="PANTHER" id="PTHR37953">
    <property type="entry name" value="UPF0127 PROTEIN MJ1496"/>
    <property type="match status" value="1"/>
</dbReference>
<evidence type="ECO:0008006" key="3">
    <source>
        <dbReference type="Google" id="ProtNLM"/>
    </source>
</evidence>
<dbReference type="EMBL" id="ADLN01000057">
    <property type="protein sequence ID" value="EHI59468.1"/>
    <property type="molecule type" value="Genomic_DNA"/>
</dbReference>
<dbReference type="RefSeq" id="WP_006780513.1">
    <property type="nucleotide sequence ID" value="NZ_CP040506.1"/>
</dbReference>
<accession>G5IGA6</accession>
<protein>
    <recommendedName>
        <fullName evidence="3">DUF192 domain-containing protein</fullName>
    </recommendedName>
</protein>
<dbReference type="InterPro" id="IPR038695">
    <property type="entry name" value="Saro_0823-like_sf"/>
</dbReference>
<dbReference type="OrthoDB" id="9813379at2"/>
<reference evidence="1 2" key="1">
    <citation type="submission" date="2011-08" db="EMBL/GenBank/DDBJ databases">
        <title>The Genome Sequence of Clostridium hathewayi WAL-18680.</title>
        <authorList>
            <consortium name="The Broad Institute Genome Sequencing Platform"/>
            <person name="Earl A."/>
            <person name="Ward D."/>
            <person name="Feldgarden M."/>
            <person name="Gevers D."/>
            <person name="Finegold S.M."/>
            <person name="Summanen P.H."/>
            <person name="Molitoris D.R."/>
            <person name="Song M."/>
            <person name="Daigneault M."/>
            <person name="Allen-Vercoe E."/>
            <person name="Young S.K."/>
            <person name="Zeng Q."/>
            <person name="Gargeya S."/>
            <person name="Fitzgerald M."/>
            <person name="Haas B."/>
            <person name="Abouelleil A."/>
            <person name="Alvarado L."/>
            <person name="Arachchi H.M."/>
            <person name="Berlin A."/>
            <person name="Brown A."/>
            <person name="Chapman S.B."/>
            <person name="Chen Z."/>
            <person name="Dunbar C."/>
            <person name="Freedman E."/>
            <person name="Gearin G."/>
            <person name="Gellesch M."/>
            <person name="Goldberg J."/>
            <person name="Griggs A."/>
            <person name="Gujja S."/>
            <person name="Heiman D."/>
            <person name="Howarth C."/>
            <person name="Larson L."/>
            <person name="Lui A."/>
            <person name="MacDonald P.J.P."/>
            <person name="Montmayeur A."/>
            <person name="Murphy C."/>
            <person name="Neiman D."/>
            <person name="Pearson M."/>
            <person name="Priest M."/>
            <person name="Roberts A."/>
            <person name="Saif S."/>
            <person name="Shea T."/>
            <person name="Shenoy N."/>
            <person name="Sisk P."/>
            <person name="Stolte C."/>
            <person name="Sykes S."/>
            <person name="Wortman J."/>
            <person name="Nusbaum C."/>
            <person name="Birren B."/>
        </authorList>
    </citation>
    <scope>NUCLEOTIDE SEQUENCE [LARGE SCALE GENOMIC DNA]</scope>
    <source>
        <strain evidence="1 2">WAL-18680</strain>
    </source>
</reference>
<dbReference type="HOGENOM" id="CLU_097039_4_0_9"/>
<evidence type="ECO:0000313" key="1">
    <source>
        <dbReference type="EMBL" id="EHI59468.1"/>
    </source>
</evidence>
<dbReference type="InterPro" id="IPR003795">
    <property type="entry name" value="DUF192"/>
</dbReference>
<name>G5IGA6_9FIRM</name>
<dbReference type="AlphaFoldDB" id="G5IGA6"/>
<organism evidence="1 2">
    <name type="scientific">Hungatella hathewayi WAL-18680</name>
    <dbReference type="NCBI Taxonomy" id="742737"/>
    <lineage>
        <taxon>Bacteria</taxon>
        <taxon>Bacillati</taxon>
        <taxon>Bacillota</taxon>
        <taxon>Clostridia</taxon>
        <taxon>Lachnospirales</taxon>
        <taxon>Lachnospiraceae</taxon>
        <taxon>Hungatella</taxon>
    </lineage>
</organism>
<dbReference type="Pfam" id="PF02643">
    <property type="entry name" value="DUF192"/>
    <property type="match status" value="1"/>
</dbReference>
<evidence type="ECO:0000313" key="2">
    <source>
        <dbReference type="Proteomes" id="UP000005384"/>
    </source>
</evidence>
<dbReference type="PANTHER" id="PTHR37953:SF1">
    <property type="entry name" value="UPF0127 PROTEIN MJ1496"/>
    <property type="match status" value="1"/>
</dbReference>
<gene>
    <name evidence="1" type="ORF">HMPREF9473_02534</name>
</gene>
<proteinExistence type="predicted"/>
<sequence>MGYQIRYENEKETLLEQVKLADNFMSRLIGLMGRKSIGTQEGLLLKKVSCIHMCFMRFSICAVYLDKNFCVIDKETVKPWRCGKFCKGAVHVLEMHESRLKDIRLSEKLVLEDDGRERRA</sequence>